<reference evidence="7 8" key="1">
    <citation type="submission" date="2024-02" db="EMBL/GenBank/DDBJ databases">
        <authorList>
            <person name="Vignale AGUSTIN F."/>
            <person name="Sosa J E."/>
            <person name="Modenutti C."/>
        </authorList>
    </citation>
    <scope>NUCLEOTIDE SEQUENCE [LARGE SCALE GENOMIC DNA]</scope>
</reference>
<dbReference type="Gene3D" id="1.25.10.10">
    <property type="entry name" value="Leucine-rich Repeat Variant"/>
    <property type="match status" value="2"/>
</dbReference>
<dbReference type="GO" id="GO:0016567">
    <property type="term" value="P:protein ubiquitination"/>
    <property type="evidence" value="ECO:0007669"/>
    <property type="project" value="UniProtKB-UniRule"/>
</dbReference>
<dbReference type="Gene3D" id="3.30.40.10">
    <property type="entry name" value="Zinc/RING finger domain, C3HC4 (zinc finger)"/>
    <property type="match status" value="2"/>
</dbReference>
<evidence type="ECO:0000256" key="2">
    <source>
        <dbReference type="ARBA" id="ARBA00004906"/>
    </source>
</evidence>
<evidence type="ECO:0000256" key="4">
    <source>
        <dbReference type="ARBA" id="ARBA00022786"/>
    </source>
</evidence>
<dbReference type="EC" id="2.3.2.27" evidence="5"/>
<dbReference type="Pfam" id="PF25598">
    <property type="entry name" value="ARM_PUB"/>
    <property type="match status" value="2"/>
</dbReference>
<evidence type="ECO:0000259" key="6">
    <source>
        <dbReference type="PROSITE" id="PS51698"/>
    </source>
</evidence>
<keyword evidence="8" id="KW-1185">Reference proteome</keyword>
<dbReference type="SMART" id="SM00504">
    <property type="entry name" value="Ubox"/>
    <property type="match status" value="2"/>
</dbReference>
<dbReference type="SUPFAM" id="SSF48371">
    <property type="entry name" value="ARM repeat"/>
    <property type="match status" value="1"/>
</dbReference>
<protein>
    <recommendedName>
        <fullName evidence="5 6">U-box domain-containing protein</fullName>
        <ecNumber evidence="5">2.3.2.27</ecNumber>
    </recommendedName>
    <alternativeName>
        <fullName evidence="5">RING-type E3 ubiquitin transferase PUB</fullName>
    </alternativeName>
</protein>
<dbReference type="Proteomes" id="UP001642360">
    <property type="component" value="Unassembled WGS sequence"/>
</dbReference>
<name>A0ABC8UJ20_9AQUA</name>
<organism evidence="7 8">
    <name type="scientific">Ilex paraguariensis</name>
    <name type="common">yerba mate</name>
    <dbReference type="NCBI Taxonomy" id="185542"/>
    <lineage>
        <taxon>Eukaryota</taxon>
        <taxon>Viridiplantae</taxon>
        <taxon>Streptophyta</taxon>
        <taxon>Embryophyta</taxon>
        <taxon>Tracheophyta</taxon>
        <taxon>Spermatophyta</taxon>
        <taxon>Magnoliopsida</taxon>
        <taxon>eudicotyledons</taxon>
        <taxon>Gunneridae</taxon>
        <taxon>Pentapetalae</taxon>
        <taxon>asterids</taxon>
        <taxon>campanulids</taxon>
        <taxon>Aquifoliales</taxon>
        <taxon>Aquifoliaceae</taxon>
        <taxon>Ilex</taxon>
    </lineage>
</organism>
<dbReference type="AlphaFoldDB" id="A0ABC8UJ20"/>
<dbReference type="InterPro" id="IPR045210">
    <property type="entry name" value="RING-Ubox_PUB"/>
</dbReference>
<feature type="domain" description="U-box" evidence="6">
    <location>
        <begin position="5"/>
        <end position="80"/>
    </location>
</feature>
<dbReference type="PROSITE" id="PS51698">
    <property type="entry name" value="U_BOX"/>
    <property type="match status" value="1"/>
</dbReference>
<dbReference type="PANTHER" id="PTHR22849">
    <property type="entry name" value="WDSAM1 PROTEIN"/>
    <property type="match status" value="1"/>
</dbReference>
<dbReference type="InterPro" id="IPR013083">
    <property type="entry name" value="Znf_RING/FYVE/PHD"/>
</dbReference>
<dbReference type="GO" id="GO:0061630">
    <property type="term" value="F:ubiquitin protein ligase activity"/>
    <property type="evidence" value="ECO:0007669"/>
    <property type="project" value="UniProtKB-UniRule"/>
</dbReference>
<gene>
    <name evidence="7" type="ORF">ILEXP_LOCUS51061</name>
</gene>
<keyword evidence="3 5" id="KW-0808">Transferase</keyword>
<dbReference type="EMBL" id="CAUOFW020007913">
    <property type="protein sequence ID" value="CAK9181025.1"/>
    <property type="molecule type" value="Genomic_DNA"/>
</dbReference>
<dbReference type="FunFam" id="3.30.40.10:FF:000437">
    <property type="entry name" value="RING-type E3 ubiquitin transferase"/>
    <property type="match status" value="1"/>
</dbReference>
<dbReference type="InterPro" id="IPR016024">
    <property type="entry name" value="ARM-type_fold"/>
</dbReference>
<proteinExistence type="predicted"/>
<comment type="function">
    <text evidence="5">Functions as an E3 ubiquitin ligase.</text>
</comment>
<evidence type="ECO:0000313" key="7">
    <source>
        <dbReference type="EMBL" id="CAK9181025.1"/>
    </source>
</evidence>
<dbReference type="GO" id="GO:0006952">
    <property type="term" value="P:defense response"/>
    <property type="evidence" value="ECO:0007669"/>
    <property type="project" value="UniProtKB-ARBA"/>
</dbReference>
<dbReference type="InterPro" id="IPR011989">
    <property type="entry name" value="ARM-like"/>
</dbReference>
<dbReference type="SUPFAM" id="SSF57850">
    <property type="entry name" value="RING/U-box"/>
    <property type="match status" value="2"/>
</dbReference>
<evidence type="ECO:0000256" key="3">
    <source>
        <dbReference type="ARBA" id="ARBA00022679"/>
    </source>
</evidence>
<keyword evidence="4 5" id="KW-0833">Ubl conjugation pathway</keyword>
<accession>A0ABC8UJ20</accession>
<sequence>MGEVEVPPFFLCPISLDIMKDPVTVSTGITYDRESIEKWIFSEKNSACPVTKQVISDSDLTPNITIRRLIQSWCTLNASYGIERFPTPKPPINKAQMAKLLRDAKSPQLQMKCLKELRSLASESETNKRCMEAAGAVEFLASIINNTNESSVSEESEDGFDLKKASDEALSILYYLELSEAGLKSLSGQNGEFIESLTQIMQRGNFESRTYSVLLLKSIFEVANPMQLMSFKPELFVQLVQVLKDQISHKATKDALKLLINVCPWGRNRVKTVEAGAVRELIDLLLEAHEKRDCEMILVVLDQLCQCAEGRAELLNHGAGLAIVSKKILRVSKMATERAVRILVFVSKFSATPSVLQEMLNLGVVAKLCLVLQVDCGSKTQERAREILKLHAKAWKNSACITYDRESIEHWLFKFEGDNMICPVAKQALSKDSDLTPNHTLRRLIQAWCITNASMGIGRIPTPKPPLSKFHVLNLVKGLWVPKLQLKTLEKLEVLAMENERNMKYMVEAGVVKAMVTFIIASYKKKETTGLEEALKCDWDNKVTVKNHAVLLLKTITGKADSGVLERLKLEFFERIIQVLREGISQQGIKAALQVLLDACPWERNRIMMVETGAVFQLIELELGSPENRTTELILGVLFHLCSCADGRAQLLSHAGGIAVITKENSESFSGSR</sequence>
<evidence type="ECO:0000256" key="5">
    <source>
        <dbReference type="RuleBase" id="RU369093"/>
    </source>
</evidence>
<dbReference type="InterPro" id="IPR045185">
    <property type="entry name" value="PUB22/23/24-like"/>
</dbReference>
<comment type="catalytic activity">
    <reaction evidence="1 5">
        <text>S-ubiquitinyl-[E2 ubiquitin-conjugating enzyme]-L-cysteine + [acceptor protein]-L-lysine = [E2 ubiquitin-conjugating enzyme]-L-cysteine + N(6)-ubiquitinyl-[acceptor protein]-L-lysine.</text>
        <dbReference type="EC" id="2.3.2.27"/>
    </reaction>
</comment>
<dbReference type="PANTHER" id="PTHR22849:SF132">
    <property type="entry name" value="E3 UBIQUITIN-PROTEIN LIGASE PUB23"/>
    <property type="match status" value="1"/>
</dbReference>
<comment type="caution">
    <text evidence="7">The sequence shown here is derived from an EMBL/GenBank/DDBJ whole genome shotgun (WGS) entry which is preliminary data.</text>
</comment>
<dbReference type="Pfam" id="PF04564">
    <property type="entry name" value="U-box"/>
    <property type="match status" value="1"/>
</dbReference>
<comment type="pathway">
    <text evidence="2 5">Protein modification; protein ubiquitination.</text>
</comment>
<dbReference type="InterPro" id="IPR058678">
    <property type="entry name" value="ARM_PUB"/>
</dbReference>
<evidence type="ECO:0000313" key="8">
    <source>
        <dbReference type="Proteomes" id="UP001642360"/>
    </source>
</evidence>
<evidence type="ECO:0000256" key="1">
    <source>
        <dbReference type="ARBA" id="ARBA00000900"/>
    </source>
</evidence>
<dbReference type="InterPro" id="IPR003613">
    <property type="entry name" value="Ubox_domain"/>
</dbReference>
<dbReference type="CDD" id="cd16664">
    <property type="entry name" value="RING-Ubox_PUB"/>
    <property type="match status" value="1"/>
</dbReference>